<reference evidence="1 2" key="1">
    <citation type="journal article" date="2016" name="Sci. Rep.">
        <title>Metabolic traits of an uncultured archaeal lineage -MSBL1- from brine pools of the Red Sea.</title>
        <authorList>
            <person name="Mwirichia R."/>
            <person name="Alam I."/>
            <person name="Rashid M."/>
            <person name="Vinu M."/>
            <person name="Ba-Alawi W."/>
            <person name="Anthony Kamau A."/>
            <person name="Kamanda Ngugi D."/>
            <person name="Goker M."/>
            <person name="Klenk H.P."/>
            <person name="Bajic V."/>
            <person name="Stingl U."/>
        </authorList>
    </citation>
    <scope>NUCLEOTIDE SEQUENCE [LARGE SCALE GENOMIC DNA]</scope>
    <source>
        <strain evidence="1">SCGC-AAA261C02</strain>
    </source>
</reference>
<proteinExistence type="predicted"/>
<organism evidence="1 2">
    <name type="scientific">candidate division MSBL1 archaeon SCGC-AAA261C02</name>
    <dbReference type="NCBI Taxonomy" id="1698272"/>
    <lineage>
        <taxon>Archaea</taxon>
        <taxon>Methanobacteriati</taxon>
        <taxon>Methanobacteriota</taxon>
        <taxon>candidate division MSBL1</taxon>
    </lineage>
</organism>
<dbReference type="Pfam" id="PF11392">
    <property type="entry name" value="AllH"/>
    <property type="match status" value="1"/>
</dbReference>
<accession>A0A133V1N6</accession>
<sequence length="308" mass="32972">MERLVKAILIGSSAHEALECESGEVRSIFERTFNILLGDKLVGIARSGVTPSPINIITDIPSDENMSALGIDEQMTVRREDNRLSVNDVLEISLESAEIWRPKTRAEGYIDFELTGRNLELAKRLAADKSRSGGLGQLLPSIGDVALGKTPQISDLNQVARKALPQIVGLVKSSRARDVTRVREYGQNLIGLGQGLSPSADDMLSGFMVARWWVANSLSGNLSRVKAENEAIIDSAEKTTLMSQQLLRHAAKGKANEAVESLLGAILTGTAADVGAGVERVSAIGETSGIDMMVGLLLGLEVGLEKIE</sequence>
<dbReference type="InterPro" id="IPR021530">
    <property type="entry name" value="AllH-like"/>
</dbReference>
<protein>
    <recommendedName>
        <fullName evidence="3">DUF2877 domain-containing protein</fullName>
    </recommendedName>
</protein>
<dbReference type="AlphaFoldDB" id="A0A133V1N6"/>
<gene>
    <name evidence="1" type="ORF">AKJ42_00955</name>
</gene>
<dbReference type="EMBL" id="LHXW01000006">
    <property type="protein sequence ID" value="KXB00342.1"/>
    <property type="molecule type" value="Genomic_DNA"/>
</dbReference>
<comment type="caution">
    <text evidence="1">The sequence shown here is derived from an EMBL/GenBank/DDBJ whole genome shotgun (WGS) entry which is preliminary data.</text>
</comment>
<name>A0A133V1N6_9EURY</name>
<evidence type="ECO:0000313" key="2">
    <source>
        <dbReference type="Proteomes" id="UP000070520"/>
    </source>
</evidence>
<dbReference type="Proteomes" id="UP000070520">
    <property type="component" value="Unassembled WGS sequence"/>
</dbReference>
<keyword evidence="2" id="KW-1185">Reference proteome</keyword>
<evidence type="ECO:0008006" key="3">
    <source>
        <dbReference type="Google" id="ProtNLM"/>
    </source>
</evidence>
<evidence type="ECO:0000313" key="1">
    <source>
        <dbReference type="EMBL" id="KXB00342.1"/>
    </source>
</evidence>